<dbReference type="SMART" id="SM00287">
    <property type="entry name" value="SH3b"/>
    <property type="match status" value="2"/>
</dbReference>
<dbReference type="Gene3D" id="1.10.101.10">
    <property type="entry name" value="PGBD-like superfamily/PGBD"/>
    <property type="match status" value="12"/>
</dbReference>
<dbReference type="Gene3D" id="2.30.30.40">
    <property type="entry name" value="SH3 Domains"/>
    <property type="match status" value="2"/>
</dbReference>
<sequence>MILRNSIILSIALLFSVINFSQHTAEAATDPANGQKEAEEDVDNQDTYSTESTDQEQDTEADDAEESESATEDTEGETEDSQEETNSTEDDAASEKTNEEDTEATDDAATEETDTETTGDEADAEEEETTAPESETEESTDGSEAKESSDDAETDLEEETDQDAEEELQEDSEKEAEEEEASEEMGMQSFSVQSSHSFQEGDSHEDIAEMKEKLNAIGFSGIRVTNYYGSYTAKRVEDFQANYRLPVTGVADQATLDKLDEVYNSPFQVGERHAETSTMKERLNAIGFGGIIISDYYGGFTEKRVKQFQDFYGMEPNGIADNLTRTRIKQIYEVGYEQGHKHSTISEMKEKLNHIGFGGIIVSDYYGSFTAKRVSQFQEYYGLNATGKANVTTLNKLDEIYNSPFQKGERHDDTVALKRDLNRLGFGDITVTRLFGSYTEKKLKQFQEYYGLRDTGIADEVTWAKIDEVLATPYQEGNHHEDMVDLKNDLNRLGYGPITVTTLYGAYTAKQVRKFQENHDLAVNGMIDEVTLAKLNSIMSEGFQQGDRHPAMIELKRNLNEIGFGQITVTELFGNYTEKKVKQFQEYYGLEADGNVDEEVFDKIDEILASPFQAGGKDDAIIPFKHKLNWLNYGNITVTDYFGSYTAEKVEDFQEDQGLPVSGIADYKTRAKLDELFSGIFQEGGSHENISEMKKLLNNTGFGGIRTTDYYGSFTAKRVSQFQEYYGLEATGKADVETLNKIKEVASSPFQEGARHEDTIVLHENLNRLGFGELPASDLYDSLTEEKVIEFQEYYGLRTTGIADEPTWAKMDEILSSPFQEGERHEDTILLKENLNELQFGKISVTTYFGSYTTEQVEKFQEYYGLVVNGIVDGPTWAKMDEVLSSPFQEGQRHEDTPELKEKLNRLGFGNIKTTTLYGSYMKQKVTDFQSYYGLNAHGIADEPTWNKIEEILSLPLQVGNSHEDVKKIKDALNKLGYGQQEVDIAFDETTEEQLKAFQADYRLPVSGIADEKTMIELEKAAAASREVYTYTESDYSLDEALDIQMNQLQQTDKYRNDPAYVHGSYLDITQSGAISGDSVNVRTAPEFGNNVYATLRRGTAINIQGTVEGAQYDGSTKWYKFTYNDETLYAHSSLVDPDVITGETTAKVNVRSGAGTGYHVFGQLSGGSQVTIYGQEGNWYEISYKTWRNPTEEDVEKYLNPDNNDIFQHLELSSSVDVSAEELNNVLDGKGVLEGKAQAFIDAAAEHRVNEIYLISHALLETGHGTSSLATGIEVGKDSNGKEILVTSNNRDQLTDIQTVFNMFGIGAIDGDAHRAGAVKAYQEGWFSPEKAIVGGAKFIGERYVHNRYNQNTLYKMRWNPVNPGYPQYATDIAWATKQVTNIKNMYDLLDDPLFKFNISQYR</sequence>
<feature type="compositionally biased region" description="Acidic residues" evidence="1">
    <location>
        <begin position="100"/>
        <end position="141"/>
    </location>
</feature>
<comment type="caution">
    <text evidence="4">The sequence shown here is derived from an EMBL/GenBank/DDBJ whole genome shotgun (WGS) entry which is preliminary data.</text>
</comment>
<dbReference type="RefSeq" id="WP_062442262.1">
    <property type="nucleotide sequence ID" value="NZ_BMCJ01000002.1"/>
</dbReference>
<dbReference type="EMBL" id="BMCJ01000002">
    <property type="protein sequence ID" value="GGC85410.1"/>
    <property type="molecule type" value="Genomic_DNA"/>
</dbReference>
<gene>
    <name evidence="4" type="ORF">GCM10007216_15150</name>
</gene>
<dbReference type="InterPro" id="IPR036366">
    <property type="entry name" value="PGBDSf"/>
</dbReference>
<protein>
    <recommendedName>
        <fullName evidence="3">SH3b domain-containing protein</fullName>
    </recommendedName>
</protein>
<dbReference type="InterPro" id="IPR003646">
    <property type="entry name" value="SH3-like_bac-type"/>
</dbReference>
<evidence type="ECO:0000313" key="5">
    <source>
        <dbReference type="Proteomes" id="UP000619534"/>
    </source>
</evidence>
<reference evidence="5" key="1">
    <citation type="journal article" date="2019" name="Int. J. Syst. Evol. Microbiol.">
        <title>The Global Catalogue of Microorganisms (GCM) 10K type strain sequencing project: providing services to taxonomists for standard genome sequencing and annotation.</title>
        <authorList>
            <consortium name="The Broad Institute Genomics Platform"/>
            <consortium name="The Broad Institute Genome Sequencing Center for Infectious Disease"/>
            <person name="Wu L."/>
            <person name="Ma J."/>
        </authorList>
    </citation>
    <scope>NUCLEOTIDE SEQUENCE [LARGE SCALE GENOMIC DNA]</scope>
    <source>
        <strain evidence="5">CCM 7282</strain>
    </source>
</reference>
<feature type="signal peptide" evidence="2">
    <location>
        <begin position="1"/>
        <end position="27"/>
    </location>
</feature>
<dbReference type="PANTHER" id="PTHR34408">
    <property type="entry name" value="FAMILY PROTEIN, PUTATIVE-RELATED"/>
    <property type="match status" value="1"/>
</dbReference>
<dbReference type="Pfam" id="PF01471">
    <property type="entry name" value="PG_binding_1"/>
    <property type="match status" value="12"/>
</dbReference>
<dbReference type="InterPro" id="IPR002901">
    <property type="entry name" value="MGlyc_endo_b_GlcNAc-like_dom"/>
</dbReference>
<feature type="domain" description="SH3b" evidence="3">
    <location>
        <begin position="1070"/>
        <end position="1140"/>
    </location>
</feature>
<keyword evidence="5" id="KW-1185">Reference proteome</keyword>
<organism evidence="4 5">
    <name type="scientific">Thalassobacillus devorans</name>
    <dbReference type="NCBI Taxonomy" id="279813"/>
    <lineage>
        <taxon>Bacteria</taxon>
        <taxon>Bacillati</taxon>
        <taxon>Bacillota</taxon>
        <taxon>Bacilli</taxon>
        <taxon>Bacillales</taxon>
        <taxon>Bacillaceae</taxon>
        <taxon>Thalassobacillus</taxon>
    </lineage>
</organism>
<evidence type="ECO:0000256" key="2">
    <source>
        <dbReference type="SAM" id="SignalP"/>
    </source>
</evidence>
<dbReference type="InterPro" id="IPR052354">
    <property type="entry name" value="Cell_Wall_Dynamics_Protein"/>
</dbReference>
<dbReference type="InterPro" id="IPR002477">
    <property type="entry name" value="Peptidoglycan-bd-like"/>
</dbReference>
<dbReference type="PROSITE" id="PS51781">
    <property type="entry name" value="SH3B"/>
    <property type="match status" value="1"/>
</dbReference>
<dbReference type="PANTHER" id="PTHR34408:SF1">
    <property type="entry name" value="GLYCOSYL HYDROLASE FAMILY 19 DOMAIN-CONTAINING PROTEIN HI_1415"/>
    <property type="match status" value="1"/>
</dbReference>
<keyword evidence="2" id="KW-0732">Signal</keyword>
<dbReference type="Pfam" id="PF01832">
    <property type="entry name" value="Glucosaminidase"/>
    <property type="match status" value="1"/>
</dbReference>
<proteinExistence type="predicted"/>
<dbReference type="SMART" id="SM00047">
    <property type="entry name" value="LYZ2"/>
    <property type="match status" value="1"/>
</dbReference>
<dbReference type="Gene3D" id="1.10.530.10">
    <property type="match status" value="1"/>
</dbReference>
<name>A0ABQ1NXJ3_9BACI</name>
<evidence type="ECO:0000313" key="4">
    <source>
        <dbReference type="EMBL" id="GGC85410.1"/>
    </source>
</evidence>
<feature type="chain" id="PRO_5045873177" description="SH3b domain-containing protein" evidence="2">
    <location>
        <begin position="28"/>
        <end position="1404"/>
    </location>
</feature>
<feature type="region of interest" description="Disordered" evidence="1">
    <location>
        <begin position="27"/>
        <end position="203"/>
    </location>
</feature>
<dbReference type="InterPro" id="IPR036365">
    <property type="entry name" value="PGBD-like_sf"/>
</dbReference>
<dbReference type="Proteomes" id="UP000619534">
    <property type="component" value="Unassembled WGS sequence"/>
</dbReference>
<dbReference type="Pfam" id="PF08239">
    <property type="entry name" value="SH3_3"/>
    <property type="match status" value="2"/>
</dbReference>
<dbReference type="SUPFAM" id="SSF47090">
    <property type="entry name" value="PGBD-like"/>
    <property type="match status" value="12"/>
</dbReference>
<feature type="compositionally biased region" description="Acidic residues" evidence="1">
    <location>
        <begin position="150"/>
        <end position="183"/>
    </location>
</feature>
<feature type="compositionally biased region" description="Low complexity" evidence="1">
    <location>
        <begin position="188"/>
        <end position="198"/>
    </location>
</feature>
<accession>A0ABQ1NXJ3</accession>
<evidence type="ECO:0000259" key="3">
    <source>
        <dbReference type="PROSITE" id="PS51781"/>
    </source>
</evidence>
<evidence type="ECO:0000256" key="1">
    <source>
        <dbReference type="SAM" id="MobiDB-lite"/>
    </source>
</evidence>
<feature type="compositionally biased region" description="Acidic residues" evidence="1">
    <location>
        <begin position="53"/>
        <end position="92"/>
    </location>
</feature>